<sequence>ELSPRRHCAHVHSATTGVDPTGWTLWTTASFLITAACITQQSSLKLQQCLQLHSCVFMLKMRPTHEGT</sequence>
<feature type="non-terminal residue" evidence="1">
    <location>
        <position position="1"/>
    </location>
</feature>
<feature type="non-terminal residue" evidence="1">
    <location>
        <position position="68"/>
    </location>
</feature>
<protein>
    <submittedName>
        <fullName evidence="1">Uncharacterized protein</fullName>
    </submittedName>
</protein>
<keyword evidence="2" id="KW-1185">Reference proteome</keyword>
<organism evidence="1 2">
    <name type="scientific">Pleurodeles waltl</name>
    <name type="common">Iberian ribbed newt</name>
    <dbReference type="NCBI Taxonomy" id="8319"/>
    <lineage>
        <taxon>Eukaryota</taxon>
        <taxon>Metazoa</taxon>
        <taxon>Chordata</taxon>
        <taxon>Craniata</taxon>
        <taxon>Vertebrata</taxon>
        <taxon>Euteleostomi</taxon>
        <taxon>Amphibia</taxon>
        <taxon>Batrachia</taxon>
        <taxon>Caudata</taxon>
        <taxon>Salamandroidea</taxon>
        <taxon>Salamandridae</taxon>
        <taxon>Pleurodelinae</taxon>
        <taxon>Pleurodeles</taxon>
    </lineage>
</organism>
<gene>
    <name evidence="1" type="ORF">NDU88_003545</name>
</gene>
<accession>A0AAV7QCZ6</accession>
<dbReference type="EMBL" id="JANPWB010000010">
    <property type="protein sequence ID" value="KAJ1137132.1"/>
    <property type="molecule type" value="Genomic_DNA"/>
</dbReference>
<evidence type="ECO:0000313" key="1">
    <source>
        <dbReference type="EMBL" id="KAJ1137132.1"/>
    </source>
</evidence>
<comment type="caution">
    <text evidence="1">The sequence shown here is derived from an EMBL/GenBank/DDBJ whole genome shotgun (WGS) entry which is preliminary data.</text>
</comment>
<evidence type="ECO:0000313" key="2">
    <source>
        <dbReference type="Proteomes" id="UP001066276"/>
    </source>
</evidence>
<name>A0AAV7QCZ6_PLEWA</name>
<dbReference type="Proteomes" id="UP001066276">
    <property type="component" value="Chromosome 6"/>
</dbReference>
<proteinExistence type="predicted"/>
<reference evidence="1" key="1">
    <citation type="journal article" date="2022" name="bioRxiv">
        <title>Sequencing and chromosome-scale assembly of the giantPleurodeles waltlgenome.</title>
        <authorList>
            <person name="Brown T."/>
            <person name="Elewa A."/>
            <person name="Iarovenko S."/>
            <person name="Subramanian E."/>
            <person name="Araus A.J."/>
            <person name="Petzold A."/>
            <person name="Susuki M."/>
            <person name="Suzuki K.-i.T."/>
            <person name="Hayashi T."/>
            <person name="Toyoda A."/>
            <person name="Oliveira C."/>
            <person name="Osipova E."/>
            <person name="Leigh N.D."/>
            <person name="Simon A."/>
            <person name="Yun M.H."/>
        </authorList>
    </citation>
    <scope>NUCLEOTIDE SEQUENCE</scope>
    <source>
        <strain evidence="1">20211129_DDA</strain>
        <tissue evidence="1">Liver</tissue>
    </source>
</reference>
<dbReference type="AlphaFoldDB" id="A0AAV7QCZ6"/>